<comment type="catalytic activity">
    <reaction evidence="8">
        <text>L-seryl-[protein] + ATP = O-phospho-L-seryl-[protein] + ADP + H(+)</text>
        <dbReference type="Rhea" id="RHEA:17989"/>
        <dbReference type="Rhea" id="RHEA-COMP:9863"/>
        <dbReference type="Rhea" id="RHEA-COMP:11604"/>
        <dbReference type="ChEBI" id="CHEBI:15378"/>
        <dbReference type="ChEBI" id="CHEBI:29999"/>
        <dbReference type="ChEBI" id="CHEBI:30616"/>
        <dbReference type="ChEBI" id="CHEBI:83421"/>
        <dbReference type="ChEBI" id="CHEBI:456216"/>
        <dbReference type="EC" id="2.7.11.1"/>
    </reaction>
</comment>
<dbReference type="GO" id="GO:0005524">
    <property type="term" value="F:ATP binding"/>
    <property type="evidence" value="ECO:0007669"/>
    <property type="project" value="UniProtKB-KW"/>
</dbReference>
<evidence type="ECO:0000313" key="10">
    <source>
        <dbReference type="EMBL" id="EPS98342.1"/>
    </source>
</evidence>
<evidence type="ECO:0000259" key="9">
    <source>
        <dbReference type="PROSITE" id="PS50011"/>
    </source>
</evidence>
<dbReference type="EC" id="2.7.11.1" evidence="1"/>
<keyword evidence="5" id="KW-0418">Kinase</keyword>
<evidence type="ECO:0000256" key="3">
    <source>
        <dbReference type="ARBA" id="ARBA00022679"/>
    </source>
</evidence>
<dbReference type="GO" id="GO:0004674">
    <property type="term" value="F:protein serine/threonine kinase activity"/>
    <property type="evidence" value="ECO:0007669"/>
    <property type="project" value="UniProtKB-KW"/>
</dbReference>
<dbReference type="AlphaFoldDB" id="S8E0P2"/>
<organism evidence="10 11">
    <name type="scientific">Fomitopsis schrenkii</name>
    <name type="common">Brown rot fungus</name>
    <dbReference type="NCBI Taxonomy" id="2126942"/>
    <lineage>
        <taxon>Eukaryota</taxon>
        <taxon>Fungi</taxon>
        <taxon>Dikarya</taxon>
        <taxon>Basidiomycota</taxon>
        <taxon>Agaricomycotina</taxon>
        <taxon>Agaricomycetes</taxon>
        <taxon>Polyporales</taxon>
        <taxon>Fomitopsis</taxon>
    </lineage>
</organism>
<reference evidence="10 11" key="1">
    <citation type="journal article" date="2012" name="Science">
        <title>The Paleozoic origin of enzymatic lignin decomposition reconstructed from 31 fungal genomes.</title>
        <authorList>
            <person name="Floudas D."/>
            <person name="Binder M."/>
            <person name="Riley R."/>
            <person name="Barry K."/>
            <person name="Blanchette R.A."/>
            <person name="Henrissat B."/>
            <person name="Martinez A.T."/>
            <person name="Otillar R."/>
            <person name="Spatafora J.W."/>
            <person name="Yadav J.S."/>
            <person name="Aerts A."/>
            <person name="Benoit I."/>
            <person name="Boyd A."/>
            <person name="Carlson A."/>
            <person name="Copeland A."/>
            <person name="Coutinho P.M."/>
            <person name="de Vries R.P."/>
            <person name="Ferreira P."/>
            <person name="Findley K."/>
            <person name="Foster B."/>
            <person name="Gaskell J."/>
            <person name="Glotzer D."/>
            <person name="Gorecki P."/>
            <person name="Heitman J."/>
            <person name="Hesse C."/>
            <person name="Hori C."/>
            <person name="Igarashi K."/>
            <person name="Jurgens J.A."/>
            <person name="Kallen N."/>
            <person name="Kersten P."/>
            <person name="Kohler A."/>
            <person name="Kuees U."/>
            <person name="Kumar T.K.A."/>
            <person name="Kuo A."/>
            <person name="LaButti K."/>
            <person name="Larrondo L.F."/>
            <person name="Lindquist E."/>
            <person name="Ling A."/>
            <person name="Lombard V."/>
            <person name="Lucas S."/>
            <person name="Lundell T."/>
            <person name="Martin R."/>
            <person name="McLaughlin D.J."/>
            <person name="Morgenstern I."/>
            <person name="Morin E."/>
            <person name="Murat C."/>
            <person name="Nagy L.G."/>
            <person name="Nolan M."/>
            <person name="Ohm R.A."/>
            <person name="Patyshakuliyeva A."/>
            <person name="Rokas A."/>
            <person name="Ruiz-Duenas F.J."/>
            <person name="Sabat G."/>
            <person name="Salamov A."/>
            <person name="Samejima M."/>
            <person name="Schmutz J."/>
            <person name="Slot J.C."/>
            <person name="St John F."/>
            <person name="Stenlid J."/>
            <person name="Sun H."/>
            <person name="Sun S."/>
            <person name="Syed K."/>
            <person name="Tsang A."/>
            <person name="Wiebenga A."/>
            <person name="Young D."/>
            <person name="Pisabarro A."/>
            <person name="Eastwood D.C."/>
            <person name="Martin F."/>
            <person name="Cullen D."/>
            <person name="Grigoriev I.V."/>
            <person name="Hibbett D.S."/>
        </authorList>
    </citation>
    <scope>NUCLEOTIDE SEQUENCE</scope>
    <source>
        <strain evidence="11">FP-58527</strain>
    </source>
</reference>
<evidence type="ECO:0000256" key="5">
    <source>
        <dbReference type="ARBA" id="ARBA00022777"/>
    </source>
</evidence>
<evidence type="ECO:0000256" key="7">
    <source>
        <dbReference type="ARBA" id="ARBA00047899"/>
    </source>
</evidence>
<gene>
    <name evidence="10" type="ORF">FOMPIDRAFT_1104504</name>
</gene>
<keyword evidence="11" id="KW-1185">Reference proteome</keyword>
<dbReference type="OrthoDB" id="69842at2759"/>
<evidence type="ECO:0000256" key="6">
    <source>
        <dbReference type="ARBA" id="ARBA00022840"/>
    </source>
</evidence>
<evidence type="ECO:0000256" key="2">
    <source>
        <dbReference type="ARBA" id="ARBA00022527"/>
    </source>
</evidence>
<proteinExistence type="predicted"/>
<dbReference type="STRING" id="743788.S8E0P2"/>
<feature type="non-terminal residue" evidence="10">
    <location>
        <position position="1"/>
    </location>
</feature>
<evidence type="ECO:0000256" key="4">
    <source>
        <dbReference type="ARBA" id="ARBA00022741"/>
    </source>
</evidence>
<dbReference type="InterPro" id="IPR008271">
    <property type="entry name" value="Ser/Thr_kinase_AS"/>
</dbReference>
<feature type="domain" description="Protein kinase" evidence="9">
    <location>
        <begin position="1"/>
        <end position="79"/>
    </location>
</feature>
<evidence type="ECO:0000313" key="11">
    <source>
        <dbReference type="Proteomes" id="UP000015241"/>
    </source>
</evidence>
<dbReference type="PROSITE" id="PS00108">
    <property type="entry name" value="PROTEIN_KINASE_ST"/>
    <property type="match status" value="1"/>
</dbReference>
<dbReference type="SUPFAM" id="SSF56112">
    <property type="entry name" value="Protein kinase-like (PK-like)"/>
    <property type="match status" value="1"/>
</dbReference>
<dbReference type="Proteomes" id="UP000015241">
    <property type="component" value="Unassembled WGS sequence"/>
</dbReference>
<dbReference type="PANTHER" id="PTHR24363">
    <property type="entry name" value="SERINE/THREONINE PROTEIN KINASE"/>
    <property type="match status" value="1"/>
</dbReference>
<dbReference type="InParanoid" id="S8E0P2"/>
<evidence type="ECO:0000256" key="1">
    <source>
        <dbReference type="ARBA" id="ARBA00012513"/>
    </source>
</evidence>
<dbReference type="InterPro" id="IPR011009">
    <property type="entry name" value="Kinase-like_dom_sf"/>
</dbReference>
<keyword evidence="2" id="KW-0723">Serine/threonine-protein kinase</keyword>
<dbReference type="InterPro" id="IPR000719">
    <property type="entry name" value="Prot_kinase_dom"/>
</dbReference>
<dbReference type="Pfam" id="PF00069">
    <property type="entry name" value="Pkinase"/>
    <property type="match status" value="1"/>
</dbReference>
<dbReference type="EMBL" id="KE504166">
    <property type="protein sequence ID" value="EPS98342.1"/>
    <property type="molecule type" value="Genomic_DNA"/>
</dbReference>
<feature type="non-terminal residue" evidence="10">
    <location>
        <position position="79"/>
    </location>
</feature>
<dbReference type="HOGENOM" id="CLU_000288_7_30_1"/>
<evidence type="ECO:0000256" key="8">
    <source>
        <dbReference type="ARBA" id="ARBA00048679"/>
    </source>
</evidence>
<accession>S8E0P2</accession>
<dbReference type="PROSITE" id="PS50011">
    <property type="entry name" value="PROTEIN_KINASE_DOM"/>
    <property type="match status" value="1"/>
</dbReference>
<dbReference type="PANTHER" id="PTHR24363:SF0">
    <property type="entry name" value="SERINE_THREONINE KINASE LIKE DOMAIN CONTAINING 1"/>
    <property type="match status" value="1"/>
</dbReference>
<protein>
    <recommendedName>
        <fullName evidence="1">non-specific serine/threonine protein kinase</fullName>
        <ecNumber evidence="1">2.7.11.1</ecNumber>
    </recommendedName>
</protein>
<name>S8E0P2_FOMSC</name>
<dbReference type="Gene3D" id="1.10.510.10">
    <property type="entry name" value="Transferase(Phosphotransferase) domain 1"/>
    <property type="match status" value="1"/>
</dbReference>
<dbReference type="eggNOG" id="KOG0598">
    <property type="taxonomic scope" value="Eukaryota"/>
</dbReference>
<keyword evidence="6" id="KW-0067">ATP-binding</keyword>
<keyword evidence="3" id="KW-0808">Transferase</keyword>
<keyword evidence="4" id="KW-0547">Nucleotide-binding</keyword>
<sequence>ALLQLLQRGIVHRDIKPENIFIDEGGRWLIGGFGLAMISESGACRDFKSNEQVGTEPYRAPEQAKGWEYTAAIDVWQLG</sequence>
<comment type="catalytic activity">
    <reaction evidence="7">
        <text>L-threonyl-[protein] + ATP = O-phospho-L-threonyl-[protein] + ADP + H(+)</text>
        <dbReference type="Rhea" id="RHEA:46608"/>
        <dbReference type="Rhea" id="RHEA-COMP:11060"/>
        <dbReference type="Rhea" id="RHEA-COMP:11605"/>
        <dbReference type="ChEBI" id="CHEBI:15378"/>
        <dbReference type="ChEBI" id="CHEBI:30013"/>
        <dbReference type="ChEBI" id="CHEBI:30616"/>
        <dbReference type="ChEBI" id="CHEBI:61977"/>
        <dbReference type="ChEBI" id="CHEBI:456216"/>
        <dbReference type="EC" id="2.7.11.1"/>
    </reaction>
</comment>